<dbReference type="NCBIfam" id="NF005491">
    <property type="entry name" value="PRK07105.1"/>
    <property type="match status" value="1"/>
</dbReference>
<evidence type="ECO:0000313" key="7">
    <source>
        <dbReference type="EMBL" id="MDZ5757325.1"/>
    </source>
</evidence>
<dbReference type="SUPFAM" id="SSF53613">
    <property type="entry name" value="Ribokinase-like"/>
    <property type="match status" value="1"/>
</dbReference>
<dbReference type="GO" id="GO:0005524">
    <property type="term" value="F:ATP binding"/>
    <property type="evidence" value="ECO:0007669"/>
    <property type="project" value="UniProtKB-KW"/>
</dbReference>
<dbReference type="InterPro" id="IPR004625">
    <property type="entry name" value="PyrdxlKinase"/>
</dbReference>
<accession>A0AAW9JLA6</accession>
<dbReference type="EMBL" id="JAVBVO010000001">
    <property type="protein sequence ID" value="MDZ5757325.1"/>
    <property type="molecule type" value="Genomic_DNA"/>
</dbReference>
<evidence type="ECO:0000256" key="1">
    <source>
        <dbReference type="ARBA" id="ARBA00012104"/>
    </source>
</evidence>
<evidence type="ECO:0000256" key="4">
    <source>
        <dbReference type="ARBA" id="ARBA00022777"/>
    </source>
</evidence>
<dbReference type="Gene3D" id="3.40.1190.20">
    <property type="match status" value="1"/>
</dbReference>
<sequence>MQKKVLVVHDLSGVGKVALTVTLPILATLGFESCVLPTALLSTHTGGLGANTYLDLTEEMKKIIAHWKSLDLKFDAIYTGYLGNPKQIDLVIDTIDTMTASQCPVIIDPVMADSGKLYRGFQPDYPAKMRKLCEKATVIIPNLTEAALLLEEPFQTGPYTKDYIEDLLKRLGQLGPKKIILTGVYFDEFEIGAASFDVETNRINYALDKKMIGHYFGTGDIFASIVTGSVLSGKDIHAASEIAVRFIHDAISKTLQQKQDPKFGVCFETELPKLLKIIN</sequence>
<dbReference type="RefSeq" id="WP_322808316.1">
    <property type="nucleotide sequence ID" value="NZ_CBCPJO010000021.1"/>
</dbReference>
<comment type="caution">
    <text evidence="7">The sequence shown here is derived from an EMBL/GenBank/DDBJ whole genome shotgun (WGS) entry which is preliminary data.</text>
</comment>
<dbReference type="GO" id="GO:0008478">
    <property type="term" value="F:pyridoxal kinase activity"/>
    <property type="evidence" value="ECO:0007669"/>
    <property type="project" value="UniProtKB-EC"/>
</dbReference>
<evidence type="ECO:0000259" key="6">
    <source>
        <dbReference type="Pfam" id="PF08543"/>
    </source>
</evidence>
<evidence type="ECO:0000256" key="2">
    <source>
        <dbReference type="ARBA" id="ARBA00022679"/>
    </source>
</evidence>
<evidence type="ECO:0000256" key="3">
    <source>
        <dbReference type="ARBA" id="ARBA00022741"/>
    </source>
</evidence>
<dbReference type="PANTHER" id="PTHR10534">
    <property type="entry name" value="PYRIDOXAL KINASE"/>
    <property type="match status" value="1"/>
</dbReference>
<dbReference type="GO" id="GO:0005829">
    <property type="term" value="C:cytosol"/>
    <property type="evidence" value="ECO:0007669"/>
    <property type="project" value="TreeGrafter"/>
</dbReference>
<proteinExistence type="predicted"/>
<dbReference type="InterPro" id="IPR013749">
    <property type="entry name" value="PM/HMP-P_kinase-1"/>
</dbReference>
<keyword evidence="2 7" id="KW-0808">Transferase</keyword>
<dbReference type="EC" id="2.7.1.35" evidence="1"/>
<evidence type="ECO:0000313" key="8">
    <source>
        <dbReference type="Proteomes" id="UP001290462"/>
    </source>
</evidence>
<protein>
    <recommendedName>
        <fullName evidence="1">pyridoxal kinase</fullName>
        <ecNumber evidence="1">2.7.1.35</ecNumber>
    </recommendedName>
</protein>
<evidence type="ECO:0000256" key="5">
    <source>
        <dbReference type="ARBA" id="ARBA00022840"/>
    </source>
</evidence>
<feature type="domain" description="Pyridoxamine kinase/Phosphomethylpyrimidine kinase" evidence="6">
    <location>
        <begin position="32"/>
        <end position="258"/>
    </location>
</feature>
<dbReference type="PANTHER" id="PTHR10534:SF2">
    <property type="entry name" value="PYRIDOXAL KINASE"/>
    <property type="match status" value="1"/>
</dbReference>
<dbReference type="GO" id="GO:0009443">
    <property type="term" value="P:pyridoxal 5'-phosphate salvage"/>
    <property type="evidence" value="ECO:0007669"/>
    <property type="project" value="InterPro"/>
</dbReference>
<dbReference type="InterPro" id="IPR029056">
    <property type="entry name" value="Ribokinase-like"/>
</dbReference>
<organism evidence="7 8">
    <name type="scientific">Carnobacterium maltaromaticum</name>
    <name type="common">Carnobacterium piscicola</name>
    <dbReference type="NCBI Taxonomy" id="2751"/>
    <lineage>
        <taxon>Bacteria</taxon>
        <taxon>Bacillati</taxon>
        <taxon>Bacillota</taxon>
        <taxon>Bacilli</taxon>
        <taxon>Lactobacillales</taxon>
        <taxon>Carnobacteriaceae</taxon>
        <taxon>Carnobacterium</taxon>
    </lineage>
</organism>
<dbReference type="CDD" id="cd01173">
    <property type="entry name" value="pyridoxal_pyridoxamine_kinase"/>
    <property type="match status" value="1"/>
</dbReference>
<dbReference type="AlphaFoldDB" id="A0AAW9JLA6"/>
<dbReference type="Pfam" id="PF08543">
    <property type="entry name" value="Phos_pyr_kin"/>
    <property type="match status" value="1"/>
</dbReference>
<dbReference type="Proteomes" id="UP001290462">
    <property type="component" value="Unassembled WGS sequence"/>
</dbReference>
<keyword evidence="5" id="KW-0067">ATP-binding</keyword>
<keyword evidence="3" id="KW-0547">Nucleotide-binding</keyword>
<reference evidence="7" key="1">
    <citation type="submission" date="2023-08" db="EMBL/GenBank/DDBJ databases">
        <title>Genomic characterization of piscicolin 126 produced by Carnobacterium maltaromaticum CM22 strain isolated from salmon (Salmo salar).</title>
        <authorList>
            <person name="Gonzalez-Gragera E."/>
            <person name="Garcia-Lopez J.D."/>
            <person name="Teso-Perez C."/>
            <person name="Gimenez-Hernandez I."/>
            <person name="Peralta-Sanchez J.M."/>
            <person name="Valdivia E."/>
            <person name="Montalban-Lopez M."/>
            <person name="Martin-Platero A.M."/>
            <person name="Banos A."/>
            <person name="Martinez-Bueno M."/>
        </authorList>
    </citation>
    <scope>NUCLEOTIDE SEQUENCE</scope>
    <source>
        <strain evidence="7">CM22</strain>
    </source>
</reference>
<gene>
    <name evidence="7" type="ORF">RAK27_01480</name>
</gene>
<name>A0AAW9JLA6_CARML</name>
<keyword evidence="4 7" id="KW-0418">Kinase</keyword>